<proteinExistence type="predicted"/>
<reference evidence="2" key="1">
    <citation type="submission" date="2013-09" db="EMBL/GenBank/DDBJ databases">
        <title>Corchorus olitorius genome sequencing.</title>
        <authorList>
            <person name="Alam M."/>
            <person name="Haque M.S."/>
            <person name="Islam M.S."/>
            <person name="Emdad E.M."/>
            <person name="Islam M.M."/>
            <person name="Ahmed B."/>
            <person name="Halim A."/>
            <person name="Hossen Q.M.M."/>
            <person name="Hossain M.Z."/>
            <person name="Ahmed R."/>
            <person name="Khan M.M."/>
            <person name="Islam R."/>
            <person name="Rashid M.M."/>
            <person name="Khan S.A."/>
            <person name="Rahman M.S."/>
            <person name="Alam M."/>
            <person name="Yahiya A.S."/>
            <person name="Khan M.S."/>
            <person name="Azam M.S."/>
            <person name="Haque T."/>
            <person name="Lashkar M.Z.H."/>
            <person name="Akhand A.I."/>
            <person name="Morshed G."/>
            <person name="Roy S."/>
            <person name="Uddin K.S."/>
            <person name="Rabeya T."/>
            <person name="Hossain A.S."/>
            <person name="Chowdhury A."/>
            <person name="Snigdha A.R."/>
            <person name="Mortoza M.S."/>
            <person name="Matin S.A."/>
            <person name="Hoque S.M.E."/>
            <person name="Islam M.K."/>
            <person name="Roy D.K."/>
            <person name="Haider R."/>
            <person name="Moosa M.M."/>
            <person name="Elias S.M."/>
            <person name="Hasan A.M."/>
            <person name="Jahan S."/>
            <person name="Shafiuddin M."/>
            <person name="Mahmood N."/>
            <person name="Shommy N.S."/>
        </authorList>
    </citation>
    <scope>NUCLEOTIDE SEQUENCE [LARGE SCALE GENOMIC DNA]</scope>
    <source>
        <strain evidence="2">cv. O-4</strain>
    </source>
</reference>
<organism evidence="1 2">
    <name type="scientific">Corchorus olitorius</name>
    <dbReference type="NCBI Taxonomy" id="93759"/>
    <lineage>
        <taxon>Eukaryota</taxon>
        <taxon>Viridiplantae</taxon>
        <taxon>Streptophyta</taxon>
        <taxon>Embryophyta</taxon>
        <taxon>Tracheophyta</taxon>
        <taxon>Spermatophyta</taxon>
        <taxon>Magnoliopsida</taxon>
        <taxon>eudicotyledons</taxon>
        <taxon>Gunneridae</taxon>
        <taxon>Pentapetalae</taxon>
        <taxon>rosids</taxon>
        <taxon>malvids</taxon>
        <taxon>Malvales</taxon>
        <taxon>Malvaceae</taxon>
        <taxon>Grewioideae</taxon>
        <taxon>Apeibeae</taxon>
        <taxon>Corchorus</taxon>
    </lineage>
</organism>
<keyword evidence="2" id="KW-1185">Reference proteome</keyword>
<dbReference type="Proteomes" id="UP000187203">
    <property type="component" value="Unassembled WGS sequence"/>
</dbReference>
<dbReference type="AlphaFoldDB" id="A0A1R3KPQ1"/>
<evidence type="ECO:0000313" key="1">
    <source>
        <dbReference type="EMBL" id="OMP09061.1"/>
    </source>
</evidence>
<accession>A0A1R3KPQ1</accession>
<evidence type="ECO:0000313" key="2">
    <source>
        <dbReference type="Proteomes" id="UP000187203"/>
    </source>
</evidence>
<dbReference type="EMBL" id="AWUE01012488">
    <property type="protein sequence ID" value="OMP09061.1"/>
    <property type="molecule type" value="Genomic_DNA"/>
</dbReference>
<sequence length="107" mass="12321">MTVQGDETGPSEKDSLVLQEEEEVFSECCFLVGEAYSSRAEGLRGLEREEESKLGLFLGEEFKGLDRVVWRKAEGRVSVEEERVLDVYLWGGVRICRRMLFNIMIRL</sequence>
<comment type="caution">
    <text evidence="1">The sequence shown here is derived from an EMBL/GenBank/DDBJ whole genome shotgun (WGS) entry which is preliminary data.</text>
</comment>
<protein>
    <submittedName>
        <fullName evidence="1">Uncharacterized protein</fullName>
    </submittedName>
</protein>
<name>A0A1R3KPQ1_9ROSI</name>
<gene>
    <name evidence="1" type="ORF">COLO4_05843</name>
</gene>